<dbReference type="Proteomes" id="UP000051638">
    <property type="component" value="Unassembled WGS sequence"/>
</dbReference>
<evidence type="ECO:0000313" key="2">
    <source>
        <dbReference type="Proteomes" id="UP000051638"/>
    </source>
</evidence>
<name>A0A0R2D536_9LACO</name>
<sequence length="61" mass="7127">MIDYLTQIKELAAGKREQLKITPETFHDFRSAWLKFPQRQNIVGEAQQGGTVIYRYKKSTP</sequence>
<dbReference type="PATRIC" id="fig|1423796.3.peg.2073"/>
<dbReference type="AlphaFoldDB" id="A0A0R2D536"/>
<proteinExistence type="predicted"/>
<reference evidence="1 2" key="1">
    <citation type="journal article" date="2015" name="Genome Announc.">
        <title>Expanding the biotechnology potential of lactobacilli through comparative genomics of 213 strains and associated genera.</title>
        <authorList>
            <person name="Sun Z."/>
            <person name="Harris H.M."/>
            <person name="McCann A."/>
            <person name="Guo C."/>
            <person name="Argimon S."/>
            <person name="Zhang W."/>
            <person name="Yang X."/>
            <person name="Jeffery I.B."/>
            <person name="Cooney J.C."/>
            <person name="Kagawa T.F."/>
            <person name="Liu W."/>
            <person name="Song Y."/>
            <person name="Salvetti E."/>
            <person name="Wrobel A."/>
            <person name="Rasinkangas P."/>
            <person name="Parkhill J."/>
            <person name="Rea M.C."/>
            <person name="O'Sullivan O."/>
            <person name="Ritari J."/>
            <person name="Douillard F.P."/>
            <person name="Paul Ross R."/>
            <person name="Yang R."/>
            <person name="Briner A.E."/>
            <person name="Felis G.E."/>
            <person name="de Vos W.M."/>
            <person name="Barrangou R."/>
            <person name="Klaenhammer T.R."/>
            <person name="Caufield P.W."/>
            <person name="Cui Y."/>
            <person name="Zhang H."/>
            <person name="O'Toole P.W."/>
        </authorList>
    </citation>
    <scope>NUCLEOTIDE SEQUENCE [LARGE SCALE GENOMIC DNA]</scope>
    <source>
        <strain evidence="1 2">DSM 20253</strain>
    </source>
</reference>
<dbReference type="EMBL" id="AYYI01000063">
    <property type="protein sequence ID" value="KRM95673.1"/>
    <property type="molecule type" value="Genomic_DNA"/>
</dbReference>
<dbReference type="RefSeq" id="WP_057874386.1">
    <property type="nucleotide sequence ID" value="NZ_AYYI01000063.1"/>
</dbReference>
<evidence type="ECO:0000313" key="1">
    <source>
        <dbReference type="EMBL" id="KRM95673.1"/>
    </source>
</evidence>
<comment type="caution">
    <text evidence="1">The sequence shown here is derived from an EMBL/GenBank/DDBJ whole genome shotgun (WGS) entry which is preliminary data.</text>
</comment>
<gene>
    <name evidence="1" type="ORF">FC24_GL002044</name>
</gene>
<keyword evidence="2" id="KW-1185">Reference proteome</keyword>
<dbReference type="OrthoDB" id="2146345at2"/>
<protein>
    <submittedName>
        <fullName evidence="1">Uncharacterized protein</fullName>
    </submittedName>
</protein>
<accession>A0A0R2D536</accession>
<organism evidence="1 2">
    <name type="scientific">Loigolactobacillus rennini DSM 20253</name>
    <dbReference type="NCBI Taxonomy" id="1423796"/>
    <lineage>
        <taxon>Bacteria</taxon>
        <taxon>Bacillati</taxon>
        <taxon>Bacillota</taxon>
        <taxon>Bacilli</taxon>
        <taxon>Lactobacillales</taxon>
        <taxon>Lactobacillaceae</taxon>
        <taxon>Loigolactobacillus</taxon>
    </lineage>
</organism>
<dbReference type="STRING" id="1423796.FC24_GL002044"/>